<reference evidence="3" key="1">
    <citation type="submission" date="2014-04" db="EMBL/GenBank/DDBJ databases">
        <title>In planta biocontrol of soil-borne Fusarium wilt of banana through a plant endophytic bacterium, Burkholderia cenocepacia 869T2.</title>
        <authorList>
            <person name="Ho Y.-N."/>
            <person name="Chiang H.-M."/>
            <person name="Chao C.-P."/>
            <person name="Su C.-C."/>
            <person name="Hsu H.-F."/>
            <person name="Guo C.-T."/>
            <person name="Hsieh J.-L."/>
            <person name="Huang C.-C."/>
        </authorList>
    </citation>
    <scope>NUCLEOTIDE SEQUENCE [LARGE SCALE GENOMIC DNA]</scope>
    <source>
        <strain evidence="3">869T2</strain>
    </source>
</reference>
<evidence type="ECO:0000256" key="1">
    <source>
        <dbReference type="SAM" id="Phobius"/>
    </source>
</evidence>
<dbReference type="AlphaFoldDB" id="A0A071MJ96"/>
<dbReference type="Pfam" id="PF18186">
    <property type="entry name" value="SLATT_4"/>
    <property type="match status" value="1"/>
</dbReference>
<keyword evidence="1" id="KW-0472">Membrane</keyword>
<evidence type="ECO:0000259" key="2">
    <source>
        <dbReference type="Pfam" id="PF18186"/>
    </source>
</evidence>
<gene>
    <name evidence="3" type="ORF">DT99_25730</name>
</gene>
<proteinExistence type="predicted"/>
<comment type="caution">
    <text evidence="3">The sequence shown here is derived from an EMBL/GenBank/DDBJ whole genome shotgun (WGS) entry which is preliminary data.</text>
</comment>
<dbReference type="NCBIfam" id="NF033632">
    <property type="entry name" value="SLATT_4"/>
    <property type="match status" value="1"/>
</dbReference>
<protein>
    <recommendedName>
        <fullName evidence="2">SMODS and SLOG-associating 2TM effector domain-containing protein</fullName>
    </recommendedName>
</protein>
<name>A0A071MJ96_9BURK</name>
<dbReference type="OrthoDB" id="1099722at2"/>
<keyword evidence="1" id="KW-1133">Transmembrane helix</keyword>
<feature type="transmembrane region" description="Helical" evidence="1">
    <location>
        <begin position="76"/>
        <end position="94"/>
    </location>
</feature>
<feature type="domain" description="SMODS and SLOG-associating 2TM effector" evidence="2">
    <location>
        <begin position="18"/>
        <end position="181"/>
    </location>
</feature>
<organism evidence="3">
    <name type="scientific">Burkholderia cenocepacia</name>
    <dbReference type="NCBI Taxonomy" id="95486"/>
    <lineage>
        <taxon>Bacteria</taxon>
        <taxon>Pseudomonadati</taxon>
        <taxon>Pseudomonadota</taxon>
        <taxon>Betaproteobacteria</taxon>
        <taxon>Burkholderiales</taxon>
        <taxon>Burkholderiaceae</taxon>
        <taxon>Burkholderia</taxon>
        <taxon>Burkholderia cepacia complex</taxon>
    </lineage>
</organism>
<evidence type="ECO:0000313" key="3">
    <source>
        <dbReference type="EMBL" id="KEA56576.1"/>
    </source>
</evidence>
<dbReference type="EMBL" id="JJOA01000025">
    <property type="protein sequence ID" value="KEA56576.1"/>
    <property type="molecule type" value="Genomic_DNA"/>
</dbReference>
<keyword evidence="1" id="KW-0812">Transmembrane</keyword>
<dbReference type="InterPro" id="IPR040811">
    <property type="entry name" value="SLATT_4"/>
</dbReference>
<feature type="transmembrane region" description="Helical" evidence="1">
    <location>
        <begin position="49"/>
        <end position="70"/>
    </location>
</feature>
<accession>A0A071MJ96</accession>
<sequence length="190" mass="21318">MEQHSQRNDASVVPATTLEGRLREMYARAAYTHKTHEKMADRYIARYKLIKTAEIILSAVTTSSLLLAVLGDSHPYTIVGAVLSTVLLGFALYFKEASLGEQAQKHTIVASKLWGVREALLSLLVDMKDGRAVDEIRNVRDRLNESLEDIYKAAPTTNSKAYGDAQKALKQSEELFFTDDELDRMLLKEL</sequence>